<dbReference type="InterPro" id="IPR024072">
    <property type="entry name" value="DHFR-like_dom_sf"/>
</dbReference>
<dbReference type="InterPro" id="IPR001796">
    <property type="entry name" value="DHFR_dom"/>
</dbReference>
<dbReference type="InterPro" id="IPR012259">
    <property type="entry name" value="DHFR"/>
</dbReference>
<keyword evidence="12" id="KW-1185">Reference proteome</keyword>
<proteinExistence type="inferred from homology"/>
<dbReference type="PANTHER" id="PTHR48069">
    <property type="entry name" value="DIHYDROFOLATE REDUCTASE"/>
    <property type="match status" value="1"/>
</dbReference>
<comment type="catalytic activity">
    <reaction evidence="8">
        <text>(6S)-5,6,7,8-tetrahydrofolate + NADP(+) = 7,8-dihydrofolate + NADPH + H(+)</text>
        <dbReference type="Rhea" id="RHEA:15009"/>
        <dbReference type="ChEBI" id="CHEBI:15378"/>
        <dbReference type="ChEBI" id="CHEBI:57451"/>
        <dbReference type="ChEBI" id="CHEBI:57453"/>
        <dbReference type="ChEBI" id="CHEBI:57783"/>
        <dbReference type="ChEBI" id="CHEBI:58349"/>
        <dbReference type="EC" id="1.5.1.3"/>
    </reaction>
</comment>
<accession>A0A9X1QKT8</accession>
<dbReference type="EMBL" id="JAKFGM010000003">
    <property type="protein sequence ID" value="MCF2515548.1"/>
    <property type="molecule type" value="Genomic_DNA"/>
</dbReference>
<dbReference type="GO" id="GO:0046655">
    <property type="term" value="P:folic acid metabolic process"/>
    <property type="evidence" value="ECO:0007669"/>
    <property type="project" value="TreeGrafter"/>
</dbReference>
<dbReference type="AlphaFoldDB" id="A0A9X1QKT8"/>
<evidence type="ECO:0000313" key="12">
    <source>
        <dbReference type="Proteomes" id="UP001139410"/>
    </source>
</evidence>
<dbReference type="GO" id="GO:0004146">
    <property type="term" value="F:dihydrofolate reductase activity"/>
    <property type="evidence" value="ECO:0007669"/>
    <property type="project" value="UniProtKB-EC"/>
</dbReference>
<dbReference type="GO" id="GO:0050661">
    <property type="term" value="F:NADP binding"/>
    <property type="evidence" value="ECO:0007669"/>
    <property type="project" value="InterPro"/>
</dbReference>
<comment type="caution">
    <text evidence="11">The sequence shown here is derived from an EMBL/GenBank/DDBJ whole genome shotgun (WGS) entry which is preliminary data.</text>
</comment>
<dbReference type="EC" id="1.5.1.3" evidence="3 8"/>
<feature type="domain" description="DHFR" evidence="10">
    <location>
        <begin position="5"/>
        <end position="165"/>
    </location>
</feature>
<evidence type="ECO:0000256" key="3">
    <source>
        <dbReference type="ARBA" id="ARBA00012856"/>
    </source>
</evidence>
<dbReference type="PIRSF" id="PIRSF000194">
    <property type="entry name" value="DHFR"/>
    <property type="match status" value="1"/>
</dbReference>
<dbReference type="Proteomes" id="UP001139410">
    <property type="component" value="Unassembled WGS sequence"/>
</dbReference>
<dbReference type="GO" id="GO:0006730">
    <property type="term" value="P:one-carbon metabolic process"/>
    <property type="evidence" value="ECO:0007669"/>
    <property type="project" value="UniProtKB-KW"/>
</dbReference>
<dbReference type="Gene3D" id="3.40.430.10">
    <property type="entry name" value="Dihydrofolate Reductase, subunit A"/>
    <property type="match status" value="1"/>
</dbReference>
<dbReference type="Pfam" id="PF00186">
    <property type="entry name" value="DHFR_1"/>
    <property type="match status" value="1"/>
</dbReference>
<evidence type="ECO:0000256" key="6">
    <source>
        <dbReference type="ARBA" id="ARBA00023002"/>
    </source>
</evidence>
<gene>
    <name evidence="11" type="ORF">LVY65_10810</name>
</gene>
<evidence type="ECO:0000313" key="11">
    <source>
        <dbReference type="EMBL" id="MCF2515548.1"/>
    </source>
</evidence>
<dbReference type="RefSeq" id="WP_235068219.1">
    <property type="nucleotide sequence ID" value="NZ_JAKFGM010000003.1"/>
</dbReference>
<evidence type="ECO:0000259" key="10">
    <source>
        <dbReference type="PROSITE" id="PS51330"/>
    </source>
</evidence>
<dbReference type="CDD" id="cd00209">
    <property type="entry name" value="DHFR"/>
    <property type="match status" value="1"/>
</dbReference>
<evidence type="ECO:0000256" key="1">
    <source>
        <dbReference type="ARBA" id="ARBA00004903"/>
    </source>
</evidence>
<dbReference type="GO" id="GO:0046452">
    <property type="term" value="P:dihydrofolate metabolic process"/>
    <property type="evidence" value="ECO:0007669"/>
    <property type="project" value="TreeGrafter"/>
</dbReference>
<dbReference type="PANTHER" id="PTHR48069:SF3">
    <property type="entry name" value="DIHYDROFOLATE REDUCTASE"/>
    <property type="match status" value="1"/>
</dbReference>
<evidence type="ECO:0000256" key="5">
    <source>
        <dbReference type="ARBA" id="ARBA00022857"/>
    </source>
</evidence>
<comment type="similarity">
    <text evidence="2 8 9">Belongs to the dihydrofolate reductase family.</text>
</comment>
<evidence type="ECO:0000256" key="4">
    <source>
        <dbReference type="ARBA" id="ARBA00022563"/>
    </source>
</evidence>
<keyword evidence="5 8" id="KW-0521">NADP</keyword>
<dbReference type="GO" id="GO:0046654">
    <property type="term" value="P:tetrahydrofolate biosynthetic process"/>
    <property type="evidence" value="ECO:0007669"/>
    <property type="project" value="InterPro"/>
</dbReference>
<evidence type="ECO:0000256" key="9">
    <source>
        <dbReference type="RuleBase" id="RU004474"/>
    </source>
</evidence>
<keyword evidence="6 8" id="KW-0560">Oxidoreductase</keyword>
<comment type="pathway">
    <text evidence="1 8">Cofactor biosynthesis; tetrahydrofolate biosynthesis; 5,6,7,8-tetrahydrofolate from 7,8-dihydrofolate: step 1/1.</text>
</comment>
<dbReference type="InterPro" id="IPR017925">
    <property type="entry name" value="DHFR_CS"/>
</dbReference>
<dbReference type="PROSITE" id="PS00075">
    <property type="entry name" value="DHFR_1"/>
    <property type="match status" value="1"/>
</dbReference>
<evidence type="ECO:0000256" key="7">
    <source>
        <dbReference type="ARBA" id="ARBA00025067"/>
    </source>
</evidence>
<sequence>MARPPITIVLARAINGVIGKDNRLPWHIPGDLKRFKALTMGSAMIMGRKTFDSLPGILPGRRHIVMTRDHDWQVEGVEVAYDVDSAIKTAGSTPISVIGGAAIFGLFEPLADKIELTEVIAEVDGDVTMPDLRSSERWREVASEDHMPTAGTPAWRTVTLVKAKA</sequence>
<name>A0A9X1QKT8_9SPHN</name>
<dbReference type="PROSITE" id="PS51330">
    <property type="entry name" value="DHFR_2"/>
    <property type="match status" value="1"/>
</dbReference>
<dbReference type="SUPFAM" id="SSF53597">
    <property type="entry name" value="Dihydrofolate reductase-like"/>
    <property type="match status" value="1"/>
</dbReference>
<reference evidence="11" key="1">
    <citation type="submission" date="2022-01" db="EMBL/GenBank/DDBJ databases">
        <authorList>
            <person name="Jo J.-H."/>
            <person name="Im W.-T."/>
        </authorList>
    </citation>
    <scope>NUCLEOTIDE SEQUENCE</scope>
    <source>
        <strain evidence="11">G124</strain>
    </source>
</reference>
<organism evidence="11 12">
    <name type="scientific">Sphingomonas cremea</name>
    <dbReference type="NCBI Taxonomy" id="2904799"/>
    <lineage>
        <taxon>Bacteria</taxon>
        <taxon>Pseudomonadati</taxon>
        <taxon>Pseudomonadota</taxon>
        <taxon>Alphaproteobacteria</taxon>
        <taxon>Sphingomonadales</taxon>
        <taxon>Sphingomonadaceae</taxon>
        <taxon>Sphingomonas</taxon>
    </lineage>
</organism>
<evidence type="ECO:0000256" key="2">
    <source>
        <dbReference type="ARBA" id="ARBA00009539"/>
    </source>
</evidence>
<protein>
    <recommendedName>
        <fullName evidence="3 8">Dihydrofolate reductase</fullName>
        <ecNumber evidence="3 8">1.5.1.3</ecNumber>
    </recommendedName>
</protein>
<dbReference type="GO" id="GO:0005829">
    <property type="term" value="C:cytosol"/>
    <property type="evidence" value="ECO:0007669"/>
    <property type="project" value="TreeGrafter"/>
</dbReference>
<keyword evidence="4 8" id="KW-0554">One-carbon metabolism</keyword>
<comment type="function">
    <text evidence="7 8">Key enzyme in folate metabolism. Catalyzes an essential reaction for de novo glycine and purine synthesis, and for DNA precursor synthesis.</text>
</comment>
<evidence type="ECO:0000256" key="8">
    <source>
        <dbReference type="PIRNR" id="PIRNR000194"/>
    </source>
</evidence>
<dbReference type="PRINTS" id="PR00070">
    <property type="entry name" value="DHFR"/>
</dbReference>